<dbReference type="InterPro" id="IPR029071">
    <property type="entry name" value="Ubiquitin-like_domsf"/>
</dbReference>
<proteinExistence type="predicted"/>
<comment type="caution">
    <text evidence="1">The sequence shown here is derived from an EMBL/GenBank/DDBJ whole genome shotgun (WGS) entry which is preliminary data.</text>
</comment>
<dbReference type="AlphaFoldDB" id="A0A2U1QP72"/>
<dbReference type="Gene3D" id="3.10.20.90">
    <property type="entry name" value="Phosphatidylinositol 3-kinase Catalytic Subunit, Chain A, domain 1"/>
    <property type="match status" value="1"/>
</dbReference>
<dbReference type="STRING" id="35608.A0A2U1QP72"/>
<gene>
    <name evidence="1" type="ORF">CTI12_AA003180</name>
</gene>
<evidence type="ECO:0000313" key="2">
    <source>
        <dbReference type="Proteomes" id="UP000245207"/>
    </source>
</evidence>
<reference evidence="1 2" key="1">
    <citation type="journal article" date="2018" name="Mol. Plant">
        <title>The genome of Artemisia annua provides insight into the evolution of Asteraceae family and artemisinin biosynthesis.</title>
        <authorList>
            <person name="Shen Q."/>
            <person name="Zhang L."/>
            <person name="Liao Z."/>
            <person name="Wang S."/>
            <person name="Yan T."/>
            <person name="Shi P."/>
            <person name="Liu M."/>
            <person name="Fu X."/>
            <person name="Pan Q."/>
            <person name="Wang Y."/>
            <person name="Lv Z."/>
            <person name="Lu X."/>
            <person name="Zhang F."/>
            <person name="Jiang W."/>
            <person name="Ma Y."/>
            <person name="Chen M."/>
            <person name="Hao X."/>
            <person name="Li L."/>
            <person name="Tang Y."/>
            <person name="Lv G."/>
            <person name="Zhou Y."/>
            <person name="Sun X."/>
            <person name="Brodelius P.E."/>
            <person name="Rose J.K.C."/>
            <person name="Tang K."/>
        </authorList>
    </citation>
    <scope>NUCLEOTIDE SEQUENCE [LARGE SCALE GENOMIC DNA]</scope>
    <source>
        <strain evidence="2">cv. Huhao1</strain>
        <tissue evidence="1">Leaf</tissue>
    </source>
</reference>
<dbReference type="Proteomes" id="UP000245207">
    <property type="component" value="Unassembled WGS sequence"/>
</dbReference>
<dbReference type="EMBL" id="PKPP01000005">
    <property type="protein sequence ID" value="PWA99810.1"/>
    <property type="molecule type" value="Genomic_DNA"/>
</dbReference>
<keyword evidence="2" id="KW-1185">Reference proteome</keyword>
<sequence length="83" mass="9357">MLVYVGHELEDNRILPYYYVQNGSTLRLVDDTSMRGQMLRINVMLTPTGNTIRLEVDSQLTTNKVKAKIQDQESDTVSAPKAA</sequence>
<organism evidence="1 2">
    <name type="scientific">Artemisia annua</name>
    <name type="common">Sweet wormwood</name>
    <dbReference type="NCBI Taxonomy" id="35608"/>
    <lineage>
        <taxon>Eukaryota</taxon>
        <taxon>Viridiplantae</taxon>
        <taxon>Streptophyta</taxon>
        <taxon>Embryophyta</taxon>
        <taxon>Tracheophyta</taxon>
        <taxon>Spermatophyta</taxon>
        <taxon>Magnoliopsida</taxon>
        <taxon>eudicotyledons</taxon>
        <taxon>Gunneridae</taxon>
        <taxon>Pentapetalae</taxon>
        <taxon>asterids</taxon>
        <taxon>campanulids</taxon>
        <taxon>Asterales</taxon>
        <taxon>Asteraceae</taxon>
        <taxon>Asteroideae</taxon>
        <taxon>Anthemideae</taxon>
        <taxon>Artemisiinae</taxon>
        <taxon>Artemisia</taxon>
    </lineage>
</organism>
<accession>A0A2U1QP72</accession>
<dbReference type="OrthoDB" id="1641503at2759"/>
<protein>
    <submittedName>
        <fullName evidence="1">Polyubiquitin</fullName>
    </submittedName>
</protein>
<name>A0A2U1QP72_ARTAN</name>
<evidence type="ECO:0000313" key="1">
    <source>
        <dbReference type="EMBL" id="PWA99810.1"/>
    </source>
</evidence>
<dbReference type="SUPFAM" id="SSF54236">
    <property type="entry name" value="Ubiquitin-like"/>
    <property type="match status" value="2"/>
</dbReference>